<sequence length="105" mass="11851">MPSHTHTYIHGRQMLNDDETHQKHAGIHISKETYTCTTYINSNRSVYVFACNPPYFPLPSLAKQCLPFPVSAFPGIILTHKCISVLSVSSRGVLQISVCYTARRR</sequence>
<name>A0A0L8G1V3_OCTBM</name>
<proteinExistence type="predicted"/>
<accession>A0A0L8G1V3</accession>
<gene>
    <name evidence="1" type="ORF">OCBIM_22002062mg</name>
</gene>
<protein>
    <submittedName>
        <fullName evidence="1">Uncharacterized protein</fullName>
    </submittedName>
</protein>
<evidence type="ECO:0000313" key="1">
    <source>
        <dbReference type="EMBL" id="KOF70878.1"/>
    </source>
</evidence>
<dbReference type="EMBL" id="KQ424530">
    <property type="protein sequence ID" value="KOF70878.1"/>
    <property type="molecule type" value="Genomic_DNA"/>
</dbReference>
<reference evidence="1" key="1">
    <citation type="submission" date="2015-07" db="EMBL/GenBank/DDBJ databases">
        <title>MeaNS - Measles Nucleotide Surveillance Program.</title>
        <authorList>
            <person name="Tran T."/>
            <person name="Druce J."/>
        </authorList>
    </citation>
    <scope>NUCLEOTIDE SEQUENCE</scope>
    <source>
        <strain evidence="1">UCB-OBI-ISO-001</strain>
        <tissue evidence="1">Gonad</tissue>
    </source>
</reference>
<organism evidence="1">
    <name type="scientific">Octopus bimaculoides</name>
    <name type="common">California two-spotted octopus</name>
    <dbReference type="NCBI Taxonomy" id="37653"/>
    <lineage>
        <taxon>Eukaryota</taxon>
        <taxon>Metazoa</taxon>
        <taxon>Spiralia</taxon>
        <taxon>Lophotrochozoa</taxon>
        <taxon>Mollusca</taxon>
        <taxon>Cephalopoda</taxon>
        <taxon>Coleoidea</taxon>
        <taxon>Octopodiformes</taxon>
        <taxon>Octopoda</taxon>
        <taxon>Incirrata</taxon>
        <taxon>Octopodidae</taxon>
        <taxon>Octopus</taxon>
    </lineage>
</organism>
<dbReference type="AlphaFoldDB" id="A0A0L8G1V3"/>